<dbReference type="SUPFAM" id="SSF52172">
    <property type="entry name" value="CheY-like"/>
    <property type="match status" value="1"/>
</dbReference>
<evidence type="ECO:0000256" key="2">
    <source>
        <dbReference type="PROSITE-ProRule" id="PRU00169"/>
    </source>
</evidence>
<dbReference type="InterPro" id="IPR004358">
    <property type="entry name" value="Sig_transdc_His_kin-like_C"/>
</dbReference>
<dbReference type="EMBL" id="OZ020113">
    <property type="protein sequence ID" value="CAK9266115.1"/>
    <property type="molecule type" value="Genomic_DNA"/>
</dbReference>
<feature type="domain" description="Response regulatory" evidence="6">
    <location>
        <begin position="1022"/>
        <end position="1146"/>
    </location>
</feature>
<dbReference type="PROSITE" id="PS50110">
    <property type="entry name" value="RESPONSE_REGULATORY"/>
    <property type="match status" value="1"/>
</dbReference>
<dbReference type="Pfam" id="PF00512">
    <property type="entry name" value="HisKA"/>
    <property type="match status" value="1"/>
</dbReference>
<dbReference type="Gene3D" id="3.40.50.2300">
    <property type="match status" value="1"/>
</dbReference>
<feature type="transmembrane region" description="Helical" evidence="4">
    <location>
        <begin position="189"/>
        <end position="209"/>
    </location>
</feature>
<evidence type="ECO:0000259" key="5">
    <source>
        <dbReference type="PROSITE" id="PS50109"/>
    </source>
</evidence>
<evidence type="ECO:0000313" key="8">
    <source>
        <dbReference type="Proteomes" id="UP001497444"/>
    </source>
</evidence>
<dbReference type="CDD" id="cd17546">
    <property type="entry name" value="REC_hyHK_CKI1_RcsC-like"/>
    <property type="match status" value="1"/>
</dbReference>
<evidence type="ECO:0008006" key="9">
    <source>
        <dbReference type="Google" id="ProtNLM"/>
    </source>
</evidence>
<dbReference type="InterPro" id="IPR005467">
    <property type="entry name" value="His_kinase_dom"/>
</dbReference>
<dbReference type="Gene3D" id="1.10.287.130">
    <property type="match status" value="1"/>
</dbReference>
<dbReference type="PROSITE" id="PS50109">
    <property type="entry name" value="HIS_KIN"/>
    <property type="match status" value="1"/>
</dbReference>
<feature type="transmembrane region" description="Helical" evidence="4">
    <location>
        <begin position="419"/>
        <end position="441"/>
    </location>
</feature>
<evidence type="ECO:0000259" key="6">
    <source>
        <dbReference type="PROSITE" id="PS50110"/>
    </source>
</evidence>
<keyword evidence="4" id="KW-0472">Membrane</keyword>
<dbReference type="Pfam" id="PF00072">
    <property type="entry name" value="Response_reg"/>
    <property type="match status" value="1"/>
</dbReference>
<dbReference type="SUPFAM" id="SSF47384">
    <property type="entry name" value="Homodimeric domain of signal transducing histidine kinase"/>
    <property type="match status" value="1"/>
</dbReference>
<evidence type="ECO:0000313" key="7">
    <source>
        <dbReference type="EMBL" id="CAK9266115.1"/>
    </source>
</evidence>
<dbReference type="CDD" id="cd00082">
    <property type="entry name" value="HisKA"/>
    <property type="match status" value="1"/>
</dbReference>
<dbReference type="InterPro" id="IPR011006">
    <property type="entry name" value="CheY-like_superfamily"/>
</dbReference>
<reference evidence="7" key="1">
    <citation type="submission" date="2024-02" db="EMBL/GenBank/DDBJ databases">
        <authorList>
            <consortium name="ELIXIR-Norway"/>
            <consortium name="Elixir Norway"/>
        </authorList>
    </citation>
    <scope>NUCLEOTIDE SEQUENCE</scope>
</reference>
<keyword evidence="8" id="KW-1185">Reference proteome</keyword>
<feature type="region of interest" description="Disordered" evidence="3">
    <location>
        <begin position="42"/>
        <end position="80"/>
    </location>
</feature>
<keyword evidence="4" id="KW-1133">Transmembrane helix</keyword>
<evidence type="ECO:0000256" key="3">
    <source>
        <dbReference type="SAM" id="MobiDB-lite"/>
    </source>
</evidence>
<evidence type="ECO:0000256" key="1">
    <source>
        <dbReference type="ARBA" id="ARBA00022553"/>
    </source>
</evidence>
<dbReference type="Pfam" id="PF02518">
    <property type="entry name" value="HATPase_c"/>
    <property type="match status" value="1"/>
</dbReference>
<dbReference type="SUPFAM" id="SSF55874">
    <property type="entry name" value="ATPase domain of HSP90 chaperone/DNA topoisomerase II/histidine kinase"/>
    <property type="match status" value="1"/>
</dbReference>
<gene>
    <name evidence="7" type="ORF">CSSPJE1EN1_LOCUS11593</name>
</gene>
<proteinExistence type="predicted"/>
<dbReference type="PANTHER" id="PTHR45339">
    <property type="entry name" value="HYBRID SIGNAL TRANSDUCTION HISTIDINE KINASE J"/>
    <property type="match status" value="1"/>
</dbReference>
<dbReference type="SMART" id="SM00388">
    <property type="entry name" value="HisKA"/>
    <property type="match status" value="1"/>
</dbReference>
<feature type="modified residue" description="4-aspartylphosphate" evidence="2">
    <location>
        <position position="1077"/>
    </location>
</feature>
<sequence>MWRFGMEQERQQVRCMVEEVMKAGVGYRRYCRLWSGAGRGGGAGGGGGGGKEQSAAAATATDGRPHHEDVVSSSSCGTDPVEELPRPFRNLTVSRVVIVVTVAVLVGLLTISTWYFTHSYPKTAVANLSESLRLEILFNTSELLDEIFSMNTYGVTALANLMEKDFLGDDFSLESFMKIRDASWSVFEALPTITSLGVAAVNGLAVVYLRGSMNAVEGFKGTLVFYSNQMIINSTYYKELVSDTTGDPIGPPSTFDFGTPVQHMQWFQEALTVPLNNLTWNIGRSHISKLCAYIYSDNYVFLELVFIAGGSVFISDQLGTVLFSSDKKKCPSINKSDCETTPLHQNSVLNRGKEFLQSQMDLAHLVSREIHITDVYLDNKRHSIDSWPYAFRSVRLAVVVIIPRHSFWGPMDYHTRITWISLPLLSLGVVIIGCSLIYLLVEQVQAEEKLRTEIQRQSEAKCRAEASRDAKTNFLSSMSHELRTPMACIIGLLDMLLTENLSSEHEGSVRQIHRCATSLVSLLNSALDITKVESGKLVLEMAPFDLEAELTALIDVFSVQCDSKGLFISLELADDVPRKVIGDSARIMQVFTNLIGNSIKFTSKGRILVRGRLANPGCIGQHQQNLSSFSLERFADAVRPDEIVIIFEVDDTGPGIDPALWEKVFENFVQGDASTTRTHGGTGLGLGIVRSLVQLMGGKIRIVEKSGPGSLFQFTICFDRPLMCDTAPFSLSPSFHGAEVILGIPDSDCRAVGARWLENQGLTVHQVETWEHILLHLRDLNSSSKQHRGDGTEVYAGVVKQNDLQDYLQESGFLTCARVHCLDALGLEKLELNEHQTLGQMDLLVVWITASNTPEPVKAALCSVCNSILARRPLHAERFKELFQQIAQESGDPLPFSMLERPPIILSSNAIHYAQQQEWDDPYDCKTELPFALLENHVQQPSGQQSAAAAAKKNFRETASGVKLGSLVDSTPVLECRSLEGEQLSQSSPIVIKTVTRNCRNNKKLHGTKAVDSLPKPLDKLEILVAEDNPLLRKLAVTMLRRLGATTHEAANGQEALEAVRTRVQGGERSFNCILMDCQMPVMDGYETCKALRDIENKGMPHISIIALTANAMASDEQKCLDAGMDAFLTKPINQEYMVQIILGTVSSGAQSV</sequence>
<evidence type="ECO:0000256" key="4">
    <source>
        <dbReference type="SAM" id="Phobius"/>
    </source>
</evidence>
<name>A0ABP0WKU6_9BRYO</name>
<organism evidence="7 8">
    <name type="scientific">Sphagnum jensenii</name>
    <dbReference type="NCBI Taxonomy" id="128206"/>
    <lineage>
        <taxon>Eukaryota</taxon>
        <taxon>Viridiplantae</taxon>
        <taxon>Streptophyta</taxon>
        <taxon>Embryophyta</taxon>
        <taxon>Bryophyta</taxon>
        <taxon>Sphagnophytina</taxon>
        <taxon>Sphagnopsida</taxon>
        <taxon>Sphagnales</taxon>
        <taxon>Sphagnaceae</taxon>
        <taxon>Sphagnum</taxon>
    </lineage>
</organism>
<protein>
    <recommendedName>
        <fullName evidence="9">Histidine kinase</fullName>
    </recommendedName>
</protein>
<dbReference type="PRINTS" id="PR00344">
    <property type="entry name" value="BCTRLSENSOR"/>
</dbReference>
<feature type="domain" description="Histidine kinase" evidence="5">
    <location>
        <begin position="477"/>
        <end position="720"/>
    </location>
</feature>
<feature type="transmembrane region" description="Helical" evidence="4">
    <location>
        <begin position="96"/>
        <end position="116"/>
    </location>
</feature>
<feature type="compositionally biased region" description="Gly residues" evidence="3">
    <location>
        <begin position="42"/>
        <end position="51"/>
    </location>
</feature>
<dbReference type="Proteomes" id="UP001497444">
    <property type="component" value="Chromosome 18"/>
</dbReference>
<keyword evidence="4" id="KW-0812">Transmembrane</keyword>
<dbReference type="Gene3D" id="3.30.565.10">
    <property type="entry name" value="Histidine kinase-like ATPase, C-terminal domain"/>
    <property type="match status" value="1"/>
</dbReference>
<accession>A0ABP0WKU6</accession>
<dbReference type="PANTHER" id="PTHR45339:SF5">
    <property type="entry name" value="HISTIDINE KINASE"/>
    <property type="match status" value="1"/>
</dbReference>
<dbReference type="InterPro" id="IPR001789">
    <property type="entry name" value="Sig_transdc_resp-reg_receiver"/>
</dbReference>
<keyword evidence="1 2" id="KW-0597">Phosphoprotein</keyword>
<dbReference type="InterPro" id="IPR003594">
    <property type="entry name" value="HATPase_dom"/>
</dbReference>
<dbReference type="InterPro" id="IPR036890">
    <property type="entry name" value="HATPase_C_sf"/>
</dbReference>
<dbReference type="SMART" id="SM00387">
    <property type="entry name" value="HATPase_c"/>
    <property type="match status" value="1"/>
</dbReference>
<dbReference type="SMART" id="SM00448">
    <property type="entry name" value="REC"/>
    <property type="match status" value="1"/>
</dbReference>
<dbReference type="InterPro" id="IPR036097">
    <property type="entry name" value="HisK_dim/P_sf"/>
</dbReference>
<dbReference type="InterPro" id="IPR003661">
    <property type="entry name" value="HisK_dim/P_dom"/>
</dbReference>